<feature type="region of interest" description="Disordered" evidence="1">
    <location>
        <begin position="21"/>
        <end position="60"/>
    </location>
</feature>
<protein>
    <submittedName>
        <fullName evidence="2">Uncharacterized protein</fullName>
    </submittedName>
</protein>
<accession>A0A6V7P492</accession>
<sequence length="120" mass="13117">MAYVDHAFSISDEDIMMEGPYVVHNRAPSRRSHSPSPSSSSAPSASSSAPSWPQTTSAAIAPTGRFSRSWAWCSSYRGSTTRGSRITPTRVTKASPLPTFPPCERGFRIVVRIMRKDLSL</sequence>
<name>A0A6V7P492_ANACO</name>
<dbReference type="AlphaFoldDB" id="A0A6V7P492"/>
<feature type="compositionally biased region" description="Low complexity" evidence="1">
    <location>
        <begin position="76"/>
        <end position="90"/>
    </location>
</feature>
<proteinExistence type="predicted"/>
<feature type="compositionally biased region" description="Low complexity" evidence="1">
    <location>
        <begin position="34"/>
        <end position="51"/>
    </location>
</feature>
<feature type="region of interest" description="Disordered" evidence="1">
    <location>
        <begin position="76"/>
        <end position="98"/>
    </location>
</feature>
<organism evidence="2">
    <name type="scientific">Ananas comosus var. bracteatus</name>
    <name type="common">red pineapple</name>
    <dbReference type="NCBI Taxonomy" id="296719"/>
    <lineage>
        <taxon>Eukaryota</taxon>
        <taxon>Viridiplantae</taxon>
        <taxon>Streptophyta</taxon>
        <taxon>Embryophyta</taxon>
        <taxon>Tracheophyta</taxon>
        <taxon>Spermatophyta</taxon>
        <taxon>Magnoliopsida</taxon>
        <taxon>Liliopsida</taxon>
        <taxon>Poales</taxon>
        <taxon>Bromeliaceae</taxon>
        <taxon>Bromelioideae</taxon>
        <taxon>Ananas</taxon>
    </lineage>
</organism>
<reference evidence="2" key="1">
    <citation type="submission" date="2020-07" db="EMBL/GenBank/DDBJ databases">
        <authorList>
            <person name="Lin J."/>
        </authorList>
    </citation>
    <scope>NUCLEOTIDE SEQUENCE</scope>
</reference>
<evidence type="ECO:0000256" key="1">
    <source>
        <dbReference type="SAM" id="MobiDB-lite"/>
    </source>
</evidence>
<dbReference type="EMBL" id="LR862145">
    <property type="protein sequence ID" value="CAD1825464.1"/>
    <property type="molecule type" value="Genomic_DNA"/>
</dbReference>
<gene>
    <name evidence="2" type="ORF">CB5_LOCUS8675</name>
</gene>
<evidence type="ECO:0000313" key="2">
    <source>
        <dbReference type="EMBL" id="CAD1825464.1"/>
    </source>
</evidence>